<dbReference type="InterPro" id="IPR036966">
    <property type="entry name" value="CBM3_sf"/>
</dbReference>
<keyword evidence="8" id="KW-1185">Reference proteome</keyword>
<dbReference type="STRING" id="1120996.SAMN02746066_03860"/>
<dbReference type="InterPro" id="IPR001701">
    <property type="entry name" value="Glyco_hydro_9"/>
</dbReference>
<dbReference type="InterPro" id="IPR012341">
    <property type="entry name" value="6hp_glycosidase-like_sf"/>
</dbReference>
<evidence type="ECO:0000256" key="4">
    <source>
        <dbReference type="ARBA" id="ARBA00023326"/>
    </source>
</evidence>
<feature type="domain" description="CBM3" evidence="6">
    <location>
        <begin position="501"/>
        <end position="660"/>
    </location>
</feature>
<dbReference type="InterPro" id="IPR008928">
    <property type="entry name" value="6-hairpin_glycosidase_sf"/>
</dbReference>
<dbReference type="SUPFAM" id="SSF48208">
    <property type="entry name" value="Six-hairpin glycosidases"/>
    <property type="match status" value="1"/>
</dbReference>
<keyword evidence="3" id="KW-0326">Glycosidase</keyword>
<keyword evidence="2" id="KW-0119">Carbohydrate metabolism</keyword>
<dbReference type="EMBL" id="FRCP01000021">
    <property type="protein sequence ID" value="SHM90928.1"/>
    <property type="molecule type" value="Genomic_DNA"/>
</dbReference>
<protein>
    <submittedName>
        <fullName evidence="7">Cellulose binding domain-containing protein</fullName>
    </submittedName>
</protein>
<dbReference type="Gene3D" id="2.60.40.10">
    <property type="entry name" value="Immunoglobulins"/>
    <property type="match status" value="2"/>
</dbReference>
<keyword evidence="4" id="KW-0624">Polysaccharide degradation</keyword>
<dbReference type="Gene3D" id="1.50.10.10">
    <property type="match status" value="1"/>
</dbReference>
<feature type="chain" id="PRO_5039619876" evidence="5">
    <location>
        <begin position="25"/>
        <end position="1041"/>
    </location>
</feature>
<evidence type="ECO:0000259" key="6">
    <source>
        <dbReference type="PROSITE" id="PS51172"/>
    </source>
</evidence>
<reference evidence="7 8" key="1">
    <citation type="submission" date="2016-11" db="EMBL/GenBank/DDBJ databases">
        <authorList>
            <person name="Jaros S."/>
            <person name="Januszkiewicz K."/>
            <person name="Wedrychowicz H."/>
        </authorList>
    </citation>
    <scope>NUCLEOTIDE SEQUENCE [LARGE SCALE GENOMIC DNA]</scope>
    <source>
        <strain evidence="7 8">DSM 15930</strain>
    </source>
</reference>
<dbReference type="PANTHER" id="PTHR22298">
    <property type="entry name" value="ENDO-1,4-BETA-GLUCANASE"/>
    <property type="match status" value="1"/>
</dbReference>
<evidence type="ECO:0000313" key="8">
    <source>
        <dbReference type="Proteomes" id="UP000184038"/>
    </source>
</evidence>
<dbReference type="InterPro" id="IPR013783">
    <property type="entry name" value="Ig-like_fold"/>
</dbReference>
<organism evidence="7 8">
    <name type="scientific">Anaerosporobacter mobilis DSM 15930</name>
    <dbReference type="NCBI Taxonomy" id="1120996"/>
    <lineage>
        <taxon>Bacteria</taxon>
        <taxon>Bacillati</taxon>
        <taxon>Bacillota</taxon>
        <taxon>Clostridia</taxon>
        <taxon>Lachnospirales</taxon>
        <taxon>Lachnospiraceae</taxon>
        <taxon>Anaerosporobacter</taxon>
    </lineage>
</organism>
<dbReference type="InterPro" id="IPR008965">
    <property type="entry name" value="CBM2/CBM3_carb-bd_dom_sf"/>
</dbReference>
<evidence type="ECO:0000256" key="2">
    <source>
        <dbReference type="ARBA" id="ARBA00023277"/>
    </source>
</evidence>
<dbReference type="SMART" id="SM01067">
    <property type="entry name" value="CBM_3"/>
    <property type="match status" value="2"/>
</dbReference>
<dbReference type="InterPro" id="IPR001956">
    <property type="entry name" value="CBM3"/>
</dbReference>
<dbReference type="PROSITE" id="PS51172">
    <property type="entry name" value="CBM3"/>
    <property type="match status" value="2"/>
</dbReference>
<feature type="signal peptide" evidence="5">
    <location>
        <begin position="1"/>
        <end position="24"/>
    </location>
</feature>
<dbReference type="Proteomes" id="UP000184038">
    <property type="component" value="Unassembled WGS sequence"/>
</dbReference>
<feature type="domain" description="CBM3" evidence="6">
    <location>
        <begin position="888"/>
        <end position="1041"/>
    </location>
</feature>
<evidence type="ECO:0000313" key="7">
    <source>
        <dbReference type="EMBL" id="SHM90928.1"/>
    </source>
</evidence>
<keyword evidence="5" id="KW-0732">Signal</keyword>
<evidence type="ECO:0000256" key="3">
    <source>
        <dbReference type="ARBA" id="ARBA00023295"/>
    </source>
</evidence>
<dbReference type="GO" id="GO:0004553">
    <property type="term" value="F:hydrolase activity, hydrolyzing O-glycosyl compounds"/>
    <property type="evidence" value="ECO:0007669"/>
    <property type="project" value="InterPro"/>
</dbReference>
<accession>A0A1M7MJC2</accession>
<dbReference type="Pfam" id="PF17957">
    <property type="entry name" value="Big_7"/>
    <property type="match status" value="2"/>
</dbReference>
<dbReference type="SUPFAM" id="SSF49384">
    <property type="entry name" value="Carbohydrate-binding domain"/>
    <property type="match status" value="2"/>
</dbReference>
<dbReference type="AlphaFoldDB" id="A0A1M7MJC2"/>
<evidence type="ECO:0000256" key="5">
    <source>
        <dbReference type="SAM" id="SignalP"/>
    </source>
</evidence>
<dbReference type="Gene3D" id="2.60.40.710">
    <property type="entry name" value="Endoglucanase-like"/>
    <property type="match status" value="2"/>
</dbReference>
<dbReference type="RefSeq" id="WP_139241814.1">
    <property type="nucleotide sequence ID" value="NZ_FRCP01000021.1"/>
</dbReference>
<evidence type="ECO:0000256" key="1">
    <source>
        <dbReference type="ARBA" id="ARBA00022801"/>
    </source>
</evidence>
<dbReference type="GO" id="GO:0000272">
    <property type="term" value="P:polysaccharide catabolic process"/>
    <property type="evidence" value="ECO:0007669"/>
    <property type="project" value="UniProtKB-KW"/>
</dbReference>
<gene>
    <name evidence="7" type="ORF">SAMN02746066_03860</name>
</gene>
<dbReference type="OrthoDB" id="9758662at2"/>
<dbReference type="GO" id="GO:0030248">
    <property type="term" value="F:cellulose binding"/>
    <property type="evidence" value="ECO:0007669"/>
    <property type="project" value="InterPro"/>
</dbReference>
<dbReference type="Pfam" id="PF00942">
    <property type="entry name" value="CBM_3"/>
    <property type="match status" value="2"/>
</dbReference>
<dbReference type="Pfam" id="PF00759">
    <property type="entry name" value="Glyco_hydro_9"/>
    <property type="match status" value="1"/>
</dbReference>
<sequence>MGNWKKTVSMFLGVSLLAGTVGNATPVTRAASETNNYAATNSYDYGDALQKSIMFYEFQKSGKLPENQRNNWRGDSGLADGADVGLDLTGGMYDCGDHVKFNLPMAYTSTMLAWSYLESTDIYEKTGQDTYLLDNIRWINDYLIKCHPAEDVYYSQVGDGGLDHASWTAAEVMQMKRPAYKVDLSQPGSAVCGEAAASLASCSILYKDTDPEYAATCLKHAKELFSLAERMKSDTGYNKFAGAYYNSSHFYDELSWASMWIYRATNESAYLTKAKEYAKNWGKEGQTDAIAYTWAHCWDDVHYGAELLIAQYDTSSDSAIYKKAIENNLDYWSTGKNGERVPYTPKGLAWRDQWGSLRYSANQSFLASVYADWEQADSTKAEAYKNFAKSQADYILGSSGRSFMVGYDETSPTQPHHRTAHGPWENNVAGAPYKARHVLVGALVGGPDRNDGYNDVITDFQQNEVGCDYNAGLVGLMAKMYDEYGGTIDLNLNAIEVVGEELFVEAGINAQDKQNVVNFVEMKAVVYNRTAWPARVTDQLSFRYFVDISDVLASGNHASDMKVTSSYSQHSAKVSQLKPWDTENGIYYVDIDLSGAKIYPGGQSEHKSEIQFRITAPGKWDYTKSPSFKDLASSTSNSLVKSENIPIYDDGVLVFGKEPNNGNESPEYKPVVEVTNPVNNSVIDMSQGCTPINLEADVSIEKGNIDKVVFFVNDEEVGTSTVKPYGVRYTPNGVVSESGIVTPYTITAKAYADNGMITVSEPITVKVQLPVSKDPIEEEVTIAIVSPNDQEIYTEVTKKIKIIASSKCVNGTIDKVEFYADGKKFTELAGKQDGNYEVEYTVEGKSEEIGKLTPIKFTAKAITKKGTQLESETVTVFVQKEVQTTPNPSDIEIEVSNTNSSSVITNTLVNNFRIKNVKGKALDLSKLSIRYFYTADGADLESVWCDNVSITYNKAPWYISYVGVSHGKIVRMSNKTDLADSYIELTFDSTDQLEEGTVLEAAIRTAKNNWSNYDQSNDYSYGDNEKIAVYYDGVLIAGMEP</sequence>
<keyword evidence="1" id="KW-0378">Hydrolase</keyword>
<name>A0A1M7MJC2_9FIRM</name>
<proteinExistence type="predicted"/>